<evidence type="ECO:0000313" key="4">
    <source>
        <dbReference type="Proteomes" id="UP000184253"/>
    </source>
</evidence>
<protein>
    <submittedName>
        <fullName evidence="3">Uncharacterized protein</fullName>
    </submittedName>
</protein>
<keyword evidence="2" id="KW-0732">Signal</keyword>
<organism evidence="3 4">
    <name type="scientific">Micrococcus luteus</name>
    <name type="common">Micrococcus lysodeikticus</name>
    <dbReference type="NCBI Taxonomy" id="1270"/>
    <lineage>
        <taxon>Bacteria</taxon>
        <taxon>Bacillati</taxon>
        <taxon>Actinomycetota</taxon>
        <taxon>Actinomycetes</taxon>
        <taxon>Micrococcales</taxon>
        <taxon>Micrococcaceae</taxon>
        <taxon>Micrococcus</taxon>
    </lineage>
</organism>
<evidence type="ECO:0000256" key="2">
    <source>
        <dbReference type="SAM" id="SignalP"/>
    </source>
</evidence>
<dbReference type="RefSeq" id="WP_073117504.1">
    <property type="nucleotide sequence ID" value="NZ_FRCE01000028.1"/>
</dbReference>
<accession>A0ABD7MBJ3</accession>
<name>A0ABD7MBJ3_MICLU</name>
<evidence type="ECO:0000256" key="1">
    <source>
        <dbReference type="SAM" id="MobiDB-lite"/>
    </source>
</evidence>
<feature type="signal peptide" evidence="2">
    <location>
        <begin position="1"/>
        <end position="30"/>
    </location>
</feature>
<comment type="caution">
    <text evidence="3">The sequence shown here is derived from an EMBL/GenBank/DDBJ whole genome shotgun (WGS) entry which is preliminary data.</text>
</comment>
<gene>
    <name evidence="3" type="ORF">SAMN04487849_1287</name>
</gene>
<reference evidence="3 4" key="1">
    <citation type="submission" date="2016-11" db="EMBL/GenBank/DDBJ databases">
        <authorList>
            <person name="Varghese N."/>
            <person name="Submissions S."/>
        </authorList>
    </citation>
    <scope>NUCLEOTIDE SEQUENCE [LARGE SCALE GENOMIC DNA]</scope>
    <source>
        <strain evidence="3 4">VTM4R57</strain>
    </source>
</reference>
<feature type="chain" id="PRO_5044771710" evidence="2">
    <location>
        <begin position="31"/>
        <end position="64"/>
    </location>
</feature>
<dbReference type="AlphaFoldDB" id="A0ABD7MBJ3"/>
<feature type="region of interest" description="Disordered" evidence="1">
    <location>
        <begin position="42"/>
        <end position="64"/>
    </location>
</feature>
<sequence length="64" mass="6599">MTRPTHRTARRTLTAVALSAAALTGPAASATVVALPVTAGVTGAAGRRPTPWPGTRWSSWMTRA</sequence>
<evidence type="ECO:0000313" key="3">
    <source>
        <dbReference type="EMBL" id="SHL94705.1"/>
    </source>
</evidence>
<dbReference type="Proteomes" id="UP000184253">
    <property type="component" value="Unassembled WGS sequence"/>
</dbReference>
<proteinExistence type="predicted"/>
<dbReference type="EMBL" id="FRCE01000028">
    <property type="protein sequence ID" value="SHL94705.1"/>
    <property type="molecule type" value="Genomic_DNA"/>
</dbReference>